<accession>A0A8H7TY47</accession>
<dbReference type="AlphaFoldDB" id="A0A8H7TY47"/>
<organism evidence="1 2">
    <name type="scientific">Rhodonia placenta</name>
    <dbReference type="NCBI Taxonomy" id="104341"/>
    <lineage>
        <taxon>Eukaryota</taxon>
        <taxon>Fungi</taxon>
        <taxon>Dikarya</taxon>
        <taxon>Basidiomycota</taxon>
        <taxon>Agaricomycotina</taxon>
        <taxon>Agaricomycetes</taxon>
        <taxon>Polyporales</taxon>
        <taxon>Adustoporiaceae</taxon>
        <taxon>Rhodonia</taxon>
    </lineage>
</organism>
<gene>
    <name evidence="1" type="ORF">IEO21_09799</name>
</gene>
<reference evidence="1" key="1">
    <citation type="submission" date="2020-11" db="EMBL/GenBank/DDBJ databases">
        <authorList>
            <person name="Koelle M."/>
            <person name="Horta M.A.C."/>
            <person name="Nowrousian M."/>
            <person name="Ohm R.A."/>
            <person name="Benz P."/>
            <person name="Pilgard A."/>
        </authorList>
    </citation>
    <scope>NUCLEOTIDE SEQUENCE</scope>
    <source>
        <strain evidence="1">FPRL280</strain>
    </source>
</reference>
<protein>
    <submittedName>
        <fullName evidence="1">Uncharacterized protein</fullName>
    </submittedName>
</protein>
<evidence type="ECO:0000313" key="1">
    <source>
        <dbReference type="EMBL" id="KAF9802856.1"/>
    </source>
</evidence>
<evidence type="ECO:0000313" key="2">
    <source>
        <dbReference type="Proteomes" id="UP000639403"/>
    </source>
</evidence>
<proteinExistence type="predicted"/>
<name>A0A8H7TY47_9APHY</name>
<reference evidence="1" key="2">
    <citation type="journal article" name="Front. Microbiol.">
        <title>Degradative Capacity of Two Strains of Rhodonia placenta: From Phenotype to Genotype.</title>
        <authorList>
            <person name="Kolle M."/>
            <person name="Horta M.A.C."/>
            <person name="Nowrousian M."/>
            <person name="Ohm R.A."/>
            <person name="Benz J.P."/>
            <person name="Pilgard A."/>
        </authorList>
    </citation>
    <scope>NUCLEOTIDE SEQUENCE</scope>
    <source>
        <strain evidence="1">FPRL280</strain>
    </source>
</reference>
<dbReference type="Proteomes" id="UP000639403">
    <property type="component" value="Unassembled WGS sequence"/>
</dbReference>
<dbReference type="EMBL" id="JADOXO010000545">
    <property type="protein sequence ID" value="KAF9802856.1"/>
    <property type="molecule type" value="Genomic_DNA"/>
</dbReference>
<comment type="caution">
    <text evidence="1">The sequence shown here is derived from an EMBL/GenBank/DDBJ whole genome shotgun (WGS) entry which is preliminary data.</text>
</comment>
<sequence length="55" mass="6297">MLRTDQLRMDQYAQPALISPCILRFEHRSPSLRLGGAHPYCTLQYVDSIPYTATT</sequence>